<dbReference type="OrthoDB" id="1144014at2"/>
<gene>
    <name evidence="1" type="ORF">FNZ56_06035</name>
</gene>
<dbReference type="Proteomes" id="UP000315891">
    <property type="component" value="Chromosome"/>
</dbReference>
<accession>A0A516V4K5</accession>
<organism evidence="1 2">
    <name type="scientific">Pseudoluteimonas lycopersici</name>
    <dbReference type="NCBI Taxonomy" id="1324796"/>
    <lineage>
        <taxon>Bacteria</taxon>
        <taxon>Pseudomonadati</taxon>
        <taxon>Pseudomonadota</taxon>
        <taxon>Gammaproteobacteria</taxon>
        <taxon>Lysobacterales</taxon>
        <taxon>Lysobacteraceae</taxon>
        <taxon>Pseudoluteimonas</taxon>
    </lineage>
</organism>
<dbReference type="AlphaFoldDB" id="A0A516V4K5"/>
<reference evidence="1 2" key="1">
    <citation type="submission" date="2019-07" db="EMBL/GenBank/DDBJ databases">
        <title>Lysobacter weifangensis sp. nov., isolated from bensulfuron-methyl contaminated farmland soil.</title>
        <authorList>
            <person name="Zhao H."/>
        </authorList>
    </citation>
    <scope>NUCLEOTIDE SEQUENCE [LARGE SCALE GENOMIC DNA]</scope>
    <source>
        <strain evidence="1 2">CC-Bw-6</strain>
    </source>
</reference>
<sequence>MTTTATIAVARDAMPANASYVLPGDFAPDTDIERLARRFGKDNVRIGEVPGAEGERVDGVILFPDDASRRAYLYFEDAQRNTGLSLVRVFDDGSRWRLDNGIGIGTPLSDILRRNGKPIRFFGLDWDYGGAITNWNGGRLDPKHDPVRRGMTLGARADIGERPYPMGDAEFSSDDAKYPDLGTDLVVDEISVSFPGEDDL</sequence>
<keyword evidence="2" id="KW-1185">Reference proteome</keyword>
<evidence type="ECO:0000313" key="2">
    <source>
        <dbReference type="Proteomes" id="UP000315891"/>
    </source>
</evidence>
<evidence type="ECO:0000313" key="1">
    <source>
        <dbReference type="EMBL" id="QDQ73458.1"/>
    </source>
</evidence>
<dbReference type="EMBL" id="CP041742">
    <property type="protein sequence ID" value="QDQ73458.1"/>
    <property type="molecule type" value="Genomic_DNA"/>
</dbReference>
<name>A0A516V4K5_9GAMM</name>
<protein>
    <submittedName>
        <fullName evidence="1">Uncharacterized protein</fullName>
    </submittedName>
</protein>
<dbReference type="RefSeq" id="WP_143878970.1">
    <property type="nucleotide sequence ID" value="NZ_BAABLZ010000001.1"/>
</dbReference>
<proteinExistence type="predicted"/>